<name>A0A7L9RT93_9PROT</name>
<dbReference type="EMBL" id="CP054719">
    <property type="protein sequence ID" value="QOL19588.1"/>
    <property type="molecule type" value="Genomic_DNA"/>
</dbReference>
<dbReference type="Proteomes" id="UP000594001">
    <property type="component" value="Chromosome"/>
</dbReference>
<gene>
    <name evidence="2" type="ORF">CPBP_00352</name>
</gene>
<reference evidence="2 3" key="1">
    <citation type="submission" date="2020-06" db="EMBL/GenBank/DDBJ databases">
        <title>The endosymbiont of the kinetoplastid Bodo saltans is a Paracaedibacter-like alpha-proteobacterium possessing a putative toxin-antitoxin system.</title>
        <authorList>
            <person name="Midha S."/>
            <person name="Rigden D.J."/>
            <person name="Siozios S."/>
            <person name="Hurst G.D.D."/>
            <person name="Jackson A.P."/>
        </authorList>
    </citation>
    <scope>NUCLEOTIDE SEQUENCE [LARGE SCALE GENOMIC DNA]</scope>
    <source>
        <strain evidence="2">Lake Konstanz</strain>
    </source>
</reference>
<dbReference type="SUPFAM" id="SSF82185">
    <property type="entry name" value="Histone H3 K4-specific methyltransferase SET7/9 N-terminal domain"/>
    <property type="match status" value="2"/>
</dbReference>
<dbReference type="KEGG" id="pbal:CPBP_00352"/>
<evidence type="ECO:0000313" key="2">
    <source>
        <dbReference type="EMBL" id="QOL19588.1"/>
    </source>
</evidence>
<keyword evidence="3" id="KW-1185">Reference proteome</keyword>
<protein>
    <submittedName>
        <fullName evidence="2">Toxin-antitoxin system, YwqK family antitoxin</fullName>
    </submittedName>
</protein>
<feature type="region of interest" description="Disordered" evidence="1">
    <location>
        <begin position="32"/>
        <end position="52"/>
    </location>
</feature>
<evidence type="ECO:0000256" key="1">
    <source>
        <dbReference type="SAM" id="MobiDB-lite"/>
    </source>
</evidence>
<dbReference type="InterPro" id="IPR011652">
    <property type="entry name" value="MORN_2"/>
</dbReference>
<sequence length="357" mass="40402">MDIKDTIKRVSVSGMAQASIKELLIGTKAAPSEAPANTDVNSDADTGKRKRRFPPAKDLFLQLFPGIDLRRPLDPNAPKPTMVKPSTLECFQSKLKKPEVKFPAEAREIIDEIKARRKARSCGASFNKTGSLDMKNLVCTPAKPPKDGVFQIRTPEGVPVLYVEYEDGKMHGVQKKFLGGVLSEIAYYKNGKLHGEMRSYNNGVCVRKFTYKEGSLNGPMVQYGKGGEPIMKTNFLNNQQHGICVVYTQGYMICRTSFVKGKKQGMMRAFYPPHDPNEHQKVSKEIFYLADLMEGPSYTYYPSGKKYMEENFLKNLKTGPCIEYFETGNVRKISMYENNKLVKRPEEYDYYGKKITT</sequence>
<evidence type="ECO:0000313" key="3">
    <source>
        <dbReference type="Proteomes" id="UP000594001"/>
    </source>
</evidence>
<organism evidence="2 3">
    <name type="scientific">Candidatus Bodocaedibacter vickermanii</name>
    <dbReference type="NCBI Taxonomy" id="2741701"/>
    <lineage>
        <taxon>Bacteria</taxon>
        <taxon>Pseudomonadati</taxon>
        <taxon>Pseudomonadota</taxon>
        <taxon>Alphaproteobacteria</taxon>
        <taxon>Holosporales</taxon>
        <taxon>Candidatus Paracaedibacteraceae</taxon>
        <taxon>Candidatus Bodocaedibacter</taxon>
    </lineage>
</organism>
<accession>A0A7L9RT93</accession>
<proteinExistence type="predicted"/>
<dbReference type="AlphaFoldDB" id="A0A7L9RT93"/>
<dbReference type="Pfam" id="PF07661">
    <property type="entry name" value="MORN_2"/>
    <property type="match status" value="3"/>
</dbReference>
<dbReference type="Gene3D" id="2.20.110.10">
    <property type="entry name" value="Histone H3 K4-specific methyltransferase SET7/9 N-terminal domain"/>
    <property type="match status" value="2"/>
</dbReference>